<protein>
    <submittedName>
        <fullName evidence="2">HalOD1 output domain-containing protein</fullName>
    </submittedName>
</protein>
<evidence type="ECO:0000313" key="2">
    <source>
        <dbReference type="EMBL" id="MFC5972603.1"/>
    </source>
</evidence>
<feature type="domain" description="Halobacterial output" evidence="1">
    <location>
        <begin position="26"/>
        <end position="92"/>
    </location>
</feature>
<keyword evidence="3" id="KW-1185">Reference proteome</keyword>
<dbReference type="EMBL" id="JBHSQH010000001">
    <property type="protein sequence ID" value="MFC5972603.1"/>
    <property type="molecule type" value="Genomic_DNA"/>
</dbReference>
<dbReference type="InterPro" id="IPR040624">
    <property type="entry name" value="HalOD1"/>
</dbReference>
<comment type="caution">
    <text evidence="2">The sequence shown here is derived from an EMBL/GenBank/DDBJ whole genome shotgun (WGS) entry which is preliminary data.</text>
</comment>
<dbReference type="Pfam" id="PF18545">
    <property type="entry name" value="HalOD1"/>
    <property type="match status" value="1"/>
</dbReference>
<dbReference type="AlphaFoldDB" id="A0ABD5RQ25"/>
<evidence type="ECO:0000313" key="3">
    <source>
        <dbReference type="Proteomes" id="UP001596099"/>
    </source>
</evidence>
<accession>A0ABD5RQ25</accession>
<dbReference type="RefSeq" id="WP_247416139.1">
    <property type="nucleotide sequence ID" value="NZ_JALLGW010000001.1"/>
</dbReference>
<dbReference type="Proteomes" id="UP001596099">
    <property type="component" value="Unassembled WGS sequence"/>
</dbReference>
<reference evidence="2 3" key="1">
    <citation type="journal article" date="2019" name="Int. J. Syst. Evol. Microbiol.">
        <title>The Global Catalogue of Microorganisms (GCM) 10K type strain sequencing project: providing services to taxonomists for standard genome sequencing and annotation.</title>
        <authorList>
            <consortium name="The Broad Institute Genomics Platform"/>
            <consortium name="The Broad Institute Genome Sequencing Center for Infectious Disease"/>
            <person name="Wu L."/>
            <person name="Ma J."/>
        </authorList>
    </citation>
    <scope>NUCLEOTIDE SEQUENCE [LARGE SCALE GENOMIC DNA]</scope>
    <source>
        <strain evidence="2 3">CGMCC 1.12543</strain>
    </source>
</reference>
<name>A0ABD5RQ25_9EURY</name>
<sequence>MAESELTPHDDSEQPNRAVFEVDRDVPRSIAVVNALAEVMECDPRKLPEPLYEAVDPGALDALLMDDSTSGATSVSVWFEYCDYNVGVTPERIIITASEPPL</sequence>
<organism evidence="2 3">
    <name type="scientific">Halomarina salina</name>
    <dbReference type="NCBI Taxonomy" id="1872699"/>
    <lineage>
        <taxon>Archaea</taxon>
        <taxon>Methanobacteriati</taxon>
        <taxon>Methanobacteriota</taxon>
        <taxon>Stenosarchaea group</taxon>
        <taxon>Halobacteria</taxon>
        <taxon>Halobacteriales</taxon>
        <taxon>Natronomonadaceae</taxon>
        <taxon>Halomarina</taxon>
    </lineage>
</organism>
<gene>
    <name evidence="2" type="ORF">ACFPYI_14795</name>
</gene>
<proteinExistence type="predicted"/>
<evidence type="ECO:0000259" key="1">
    <source>
        <dbReference type="Pfam" id="PF18545"/>
    </source>
</evidence>